<comment type="caution">
    <text evidence="1">The sequence shown here is derived from an EMBL/GenBank/DDBJ whole genome shotgun (WGS) entry which is preliminary data.</text>
</comment>
<keyword evidence="2" id="KW-1185">Reference proteome</keyword>
<accession>A0ABD2YM65</accession>
<evidence type="ECO:0000313" key="2">
    <source>
        <dbReference type="Proteomes" id="UP001630127"/>
    </source>
</evidence>
<organism evidence="1 2">
    <name type="scientific">Cinchona calisaya</name>
    <dbReference type="NCBI Taxonomy" id="153742"/>
    <lineage>
        <taxon>Eukaryota</taxon>
        <taxon>Viridiplantae</taxon>
        <taxon>Streptophyta</taxon>
        <taxon>Embryophyta</taxon>
        <taxon>Tracheophyta</taxon>
        <taxon>Spermatophyta</taxon>
        <taxon>Magnoliopsida</taxon>
        <taxon>eudicotyledons</taxon>
        <taxon>Gunneridae</taxon>
        <taxon>Pentapetalae</taxon>
        <taxon>asterids</taxon>
        <taxon>lamiids</taxon>
        <taxon>Gentianales</taxon>
        <taxon>Rubiaceae</taxon>
        <taxon>Cinchonoideae</taxon>
        <taxon>Cinchoneae</taxon>
        <taxon>Cinchona</taxon>
    </lineage>
</organism>
<evidence type="ECO:0000313" key="1">
    <source>
        <dbReference type="EMBL" id="KAL3507255.1"/>
    </source>
</evidence>
<dbReference type="AlphaFoldDB" id="A0ABD2YM65"/>
<name>A0ABD2YM65_9GENT</name>
<evidence type="ECO:0008006" key="3">
    <source>
        <dbReference type="Google" id="ProtNLM"/>
    </source>
</evidence>
<dbReference type="Proteomes" id="UP001630127">
    <property type="component" value="Unassembled WGS sequence"/>
</dbReference>
<proteinExistence type="predicted"/>
<protein>
    <recommendedName>
        <fullName evidence="3">Reverse transcriptase zinc-binding domain-containing protein</fullName>
    </recommendedName>
</protein>
<dbReference type="EMBL" id="JBJUIK010000013">
    <property type="protein sequence ID" value="KAL3507255.1"/>
    <property type="molecule type" value="Genomic_DNA"/>
</dbReference>
<sequence>MKHNWNIFKKNDSLWIVWVHVIKLKNQSFWAVKTPIDCSWFWRKLLILWGIVRPTIEAVAGNGKDIFLWFDKWYPKGPLLDVYGADIMKKFGSNTSTKLESIIQDGEWIWPTGRKRNAQVLELIESLKPCVPIVNGEDDFKWIHESSGQFTTATAMKLLSSSMGKVPWFHVVCFPKHVPRFSFILWLVCKIE</sequence>
<reference evidence="1 2" key="1">
    <citation type="submission" date="2024-11" db="EMBL/GenBank/DDBJ databases">
        <title>A near-complete genome assembly of Cinchona calisaya.</title>
        <authorList>
            <person name="Lian D.C."/>
            <person name="Zhao X.W."/>
            <person name="Wei L."/>
        </authorList>
    </citation>
    <scope>NUCLEOTIDE SEQUENCE [LARGE SCALE GENOMIC DNA]</scope>
    <source>
        <tissue evidence="1">Nenye</tissue>
    </source>
</reference>
<gene>
    <name evidence="1" type="ORF">ACH5RR_032637</name>
</gene>